<dbReference type="InterPro" id="IPR050833">
    <property type="entry name" value="Poly_Biosynth_Transport"/>
</dbReference>
<sequence>MKANIAWNTIGSVFYQGCLWLMTVLVVRLSADYQNSGMLAFAMSIGNIYTALGTYTMRTYQVSDVKNENSAGNYVALRFVTVFGALIACGIYGLAVSPTPATLIVVAAFLLFKADESFVNVMYGCDQKAMRLDYVGQSQIIRGCLVVGIFVGGMLLTGSLALALVLIFLGCLSVTVFFDTRKTSAVVDSLRPRITRERCLRLLRVCLPSVAGNVIGGLVISAARQYFGISFGESALGIYASVATPCVIIQVLAQNLYTPLLGPIAEKVSAGDAKAARSSALRLFLLVGGVAAALSVALSIFAEPLLTLLYGETIVPYVGLLPFAMIVTTEVALNFVLTDLLIVYKRLTQTFVVNGIAFAVMALSVKPCTDLWYMNGLNYSLIVAYTISAAYGLVVLFLASRGKKDQAATIK</sequence>
<feature type="transmembrane region" description="Helical" evidence="6">
    <location>
        <begin position="283"/>
        <end position="302"/>
    </location>
</feature>
<keyword evidence="4 6" id="KW-1133">Transmembrane helix</keyword>
<feature type="transmembrane region" description="Helical" evidence="6">
    <location>
        <begin position="162"/>
        <end position="181"/>
    </location>
</feature>
<evidence type="ECO:0000256" key="3">
    <source>
        <dbReference type="ARBA" id="ARBA00022692"/>
    </source>
</evidence>
<dbReference type="EMBL" id="JBBNGS010000006">
    <property type="protein sequence ID" value="MEQ2637528.1"/>
    <property type="molecule type" value="Genomic_DNA"/>
</dbReference>
<keyword evidence="5 6" id="KW-0472">Membrane</keyword>
<evidence type="ECO:0000256" key="2">
    <source>
        <dbReference type="ARBA" id="ARBA00022475"/>
    </source>
</evidence>
<proteinExistence type="predicted"/>
<dbReference type="Proteomes" id="UP001478817">
    <property type="component" value="Unassembled WGS sequence"/>
</dbReference>
<feature type="transmembrane region" description="Helical" evidence="6">
    <location>
        <begin position="37"/>
        <end position="55"/>
    </location>
</feature>
<feature type="transmembrane region" description="Helical" evidence="6">
    <location>
        <begin position="314"/>
        <end position="335"/>
    </location>
</feature>
<evidence type="ECO:0000313" key="8">
    <source>
        <dbReference type="Proteomes" id="UP001478817"/>
    </source>
</evidence>
<gene>
    <name evidence="7" type="ORF">AAAT05_04135</name>
</gene>
<evidence type="ECO:0000256" key="4">
    <source>
        <dbReference type="ARBA" id="ARBA00022989"/>
    </source>
</evidence>
<comment type="subcellular location">
    <subcellularLocation>
        <location evidence="1">Cell membrane</location>
        <topology evidence="1">Multi-pass membrane protein</topology>
    </subcellularLocation>
</comment>
<name>A0ABV1IF53_9ACTN</name>
<feature type="transmembrane region" description="Helical" evidence="6">
    <location>
        <begin position="12"/>
        <end position="31"/>
    </location>
</feature>
<dbReference type="PANTHER" id="PTHR30250">
    <property type="entry name" value="PST FAMILY PREDICTED COLANIC ACID TRANSPORTER"/>
    <property type="match status" value="1"/>
</dbReference>
<feature type="transmembrane region" description="Helical" evidence="6">
    <location>
        <begin position="235"/>
        <end position="253"/>
    </location>
</feature>
<organism evidence="7 8">
    <name type="scientific">Paratractidigestivibacter faecalis</name>
    <dbReference type="NCBI Taxonomy" id="2292441"/>
    <lineage>
        <taxon>Bacteria</taxon>
        <taxon>Bacillati</taxon>
        <taxon>Actinomycetota</taxon>
        <taxon>Coriobacteriia</taxon>
        <taxon>Coriobacteriales</taxon>
        <taxon>Atopobiaceae</taxon>
        <taxon>Paratractidigestivibacter</taxon>
    </lineage>
</organism>
<reference evidence="7 8" key="1">
    <citation type="submission" date="2024-04" db="EMBL/GenBank/DDBJ databases">
        <title>Human intestinal bacterial collection.</title>
        <authorList>
            <person name="Pauvert C."/>
            <person name="Hitch T.C.A."/>
            <person name="Clavel T."/>
        </authorList>
    </citation>
    <scope>NUCLEOTIDE SEQUENCE [LARGE SCALE GENOMIC DNA]</scope>
    <source>
        <strain evidence="7 8">CLA-AA-H197</strain>
    </source>
</reference>
<evidence type="ECO:0000313" key="7">
    <source>
        <dbReference type="EMBL" id="MEQ2637528.1"/>
    </source>
</evidence>
<feature type="transmembrane region" description="Helical" evidence="6">
    <location>
        <begin position="377"/>
        <end position="399"/>
    </location>
</feature>
<keyword evidence="3 6" id="KW-0812">Transmembrane</keyword>
<comment type="caution">
    <text evidence="7">The sequence shown here is derived from an EMBL/GenBank/DDBJ whole genome shotgun (WGS) entry which is preliminary data.</text>
</comment>
<evidence type="ECO:0000256" key="1">
    <source>
        <dbReference type="ARBA" id="ARBA00004651"/>
    </source>
</evidence>
<keyword evidence="8" id="KW-1185">Reference proteome</keyword>
<dbReference type="RefSeq" id="WP_349182063.1">
    <property type="nucleotide sequence ID" value="NZ_JBBNGS010000006.1"/>
</dbReference>
<feature type="transmembrane region" description="Helical" evidence="6">
    <location>
        <begin position="202"/>
        <end position="223"/>
    </location>
</feature>
<keyword evidence="2" id="KW-1003">Cell membrane</keyword>
<protein>
    <recommendedName>
        <fullName evidence="9">Polysaccharide biosynthesis protein</fullName>
    </recommendedName>
</protein>
<evidence type="ECO:0000256" key="5">
    <source>
        <dbReference type="ARBA" id="ARBA00023136"/>
    </source>
</evidence>
<feature type="transmembrane region" description="Helical" evidence="6">
    <location>
        <begin position="347"/>
        <end position="365"/>
    </location>
</feature>
<evidence type="ECO:0008006" key="9">
    <source>
        <dbReference type="Google" id="ProtNLM"/>
    </source>
</evidence>
<dbReference type="PANTHER" id="PTHR30250:SF11">
    <property type="entry name" value="O-ANTIGEN TRANSPORTER-RELATED"/>
    <property type="match status" value="1"/>
</dbReference>
<accession>A0ABV1IF53</accession>
<evidence type="ECO:0000256" key="6">
    <source>
        <dbReference type="SAM" id="Phobius"/>
    </source>
</evidence>
<feature type="transmembrane region" description="Helical" evidence="6">
    <location>
        <begin position="75"/>
        <end position="95"/>
    </location>
</feature>